<dbReference type="EMBL" id="MGAF01000027">
    <property type="protein sequence ID" value="OGK40691.1"/>
    <property type="molecule type" value="Genomic_DNA"/>
</dbReference>
<evidence type="ECO:0000313" key="3">
    <source>
        <dbReference type="Proteomes" id="UP000179270"/>
    </source>
</evidence>
<protein>
    <recommendedName>
        <fullName evidence="4">DUF1648 domain-containing protein</fullName>
    </recommendedName>
</protein>
<comment type="caution">
    <text evidence="2">The sequence shown here is derived from an EMBL/GenBank/DDBJ whole genome shotgun (WGS) entry which is preliminary data.</text>
</comment>
<dbReference type="Proteomes" id="UP000179270">
    <property type="component" value="Unassembled WGS sequence"/>
</dbReference>
<evidence type="ECO:0000256" key="1">
    <source>
        <dbReference type="SAM" id="Phobius"/>
    </source>
</evidence>
<accession>A0A1F7IBG0</accession>
<dbReference type="AlphaFoldDB" id="A0A1F7IBG0"/>
<evidence type="ECO:0000313" key="2">
    <source>
        <dbReference type="EMBL" id="OGK40691.1"/>
    </source>
</evidence>
<gene>
    <name evidence="2" type="ORF">A3A74_04165</name>
</gene>
<feature type="transmembrane region" description="Helical" evidence="1">
    <location>
        <begin position="12"/>
        <end position="36"/>
    </location>
</feature>
<keyword evidence="1" id="KW-0812">Transmembrane</keyword>
<proteinExistence type="predicted"/>
<feature type="transmembrane region" description="Helical" evidence="1">
    <location>
        <begin position="56"/>
        <end position="84"/>
    </location>
</feature>
<name>A0A1F7IBG0_9BACT</name>
<evidence type="ECO:0008006" key="4">
    <source>
        <dbReference type="Google" id="ProtNLM"/>
    </source>
</evidence>
<reference evidence="2 3" key="1">
    <citation type="journal article" date="2016" name="Nat. Commun.">
        <title>Thousands of microbial genomes shed light on interconnected biogeochemical processes in an aquifer system.</title>
        <authorList>
            <person name="Anantharaman K."/>
            <person name="Brown C.T."/>
            <person name="Hug L.A."/>
            <person name="Sharon I."/>
            <person name="Castelle C.J."/>
            <person name="Probst A.J."/>
            <person name="Thomas B.C."/>
            <person name="Singh A."/>
            <person name="Wilkins M.J."/>
            <person name="Karaoz U."/>
            <person name="Brodie E.L."/>
            <person name="Williams K.H."/>
            <person name="Hubbard S.S."/>
            <person name="Banfield J.F."/>
        </authorList>
    </citation>
    <scope>NUCLEOTIDE SEQUENCE [LARGE SCALE GENOMIC DNA]</scope>
</reference>
<sequence length="117" mass="13392">MRGSLSLILSDNIIRISFYSSLIIIIAQCILILVTFNRLPPLVPFLNSQPWGVERLYTSQTVLFIPFVLAIVFIINNFLSLIYYKQNSLASRILSFNAFLFIILGFLAYVQIVLLVF</sequence>
<dbReference type="STRING" id="1802055.A3A74_04165"/>
<keyword evidence="1" id="KW-0472">Membrane</keyword>
<keyword evidence="1" id="KW-1133">Transmembrane helix</keyword>
<feature type="transmembrane region" description="Helical" evidence="1">
    <location>
        <begin position="96"/>
        <end position="116"/>
    </location>
</feature>
<organism evidence="2 3">
    <name type="scientific">Candidatus Roizmanbacteria bacterium RIFCSPLOWO2_01_FULL_35_13</name>
    <dbReference type="NCBI Taxonomy" id="1802055"/>
    <lineage>
        <taxon>Bacteria</taxon>
        <taxon>Candidatus Roizmaniibacteriota</taxon>
    </lineage>
</organism>